<comment type="miscellaneous">
    <text evidence="16">The active site is a redox-active disulfide bond.</text>
</comment>
<feature type="binding site" evidence="14">
    <location>
        <position position="196"/>
    </location>
    <ligand>
        <name>NAD(+)</name>
        <dbReference type="ChEBI" id="CHEBI:57540"/>
    </ligand>
</feature>
<dbReference type="RefSeq" id="WP_064983042.1">
    <property type="nucleotide sequence ID" value="NZ_LZLC01000168.1"/>
</dbReference>
<keyword evidence="6 16" id="KW-0285">Flavoprotein</keyword>
<dbReference type="AlphaFoldDB" id="A0A1A3GUN8"/>
<dbReference type="Pfam" id="PF07992">
    <property type="entry name" value="Pyr_redox_2"/>
    <property type="match status" value="1"/>
</dbReference>
<evidence type="ECO:0000256" key="9">
    <source>
        <dbReference type="ARBA" id="ARBA00023027"/>
    </source>
</evidence>
<dbReference type="Proteomes" id="UP000093898">
    <property type="component" value="Unassembled WGS sequence"/>
</dbReference>
<dbReference type="GO" id="GO:0006103">
    <property type="term" value="P:2-oxoglutarate metabolic process"/>
    <property type="evidence" value="ECO:0007669"/>
    <property type="project" value="TreeGrafter"/>
</dbReference>
<evidence type="ECO:0000256" key="5">
    <source>
        <dbReference type="ARBA" id="ARBA00022490"/>
    </source>
</evidence>
<comment type="similarity">
    <text evidence="2 16">Belongs to the class-I pyridine nucleotide-disulfide oxidoreductase family.</text>
</comment>
<dbReference type="SUPFAM" id="SSF55424">
    <property type="entry name" value="FAD/NAD-linked reductases, dimerisation (C-terminal) domain"/>
    <property type="match status" value="1"/>
</dbReference>
<keyword evidence="10" id="KW-1015">Disulfide bond</keyword>
<evidence type="ECO:0000256" key="15">
    <source>
        <dbReference type="PIRSR" id="PIRSR000350-4"/>
    </source>
</evidence>
<dbReference type="FunFam" id="3.30.390.30:FF:000001">
    <property type="entry name" value="Dihydrolipoyl dehydrogenase"/>
    <property type="match status" value="1"/>
</dbReference>
<feature type="domain" description="Pyridine nucleotide-disulphide oxidoreductase dimerisation" evidence="17">
    <location>
        <begin position="335"/>
        <end position="442"/>
    </location>
</feature>
<dbReference type="Gene3D" id="3.30.390.30">
    <property type="match status" value="1"/>
</dbReference>
<evidence type="ECO:0000256" key="8">
    <source>
        <dbReference type="ARBA" id="ARBA00023002"/>
    </source>
</evidence>
<dbReference type="Pfam" id="PF02852">
    <property type="entry name" value="Pyr_redox_dim"/>
    <property type="match status" value="1"/>
</dbReference>
<dbReference type="InterPro" id="IPR001100">
    <property type="entry name" value="Pyr_nuc-diS_OxRdtase"/>
</dbReference>
<dbReference type="EMBL" id="LZLC01000168">
    <property type="protein sequence ID" value="OBJ39757.1"/>
    <property type="molecule type" value="Genomic_DNA"/>
</dbReference>
<reference evidence="19 20" key="1">
    <citation type="submission" date="2016-06" db="EMBL/GenBank/DDBJ databases">
        <authorList>
            <person name="Kjaerup R.B."/>
            <person name="Dalgaard T.S."/>
            <person name="Juul-Madsen H.R."/>
        </authorList>
    </citation>
    <scope>NUCLEOTIDE SEQUENCE [LARGE SCALE GENOMIC DNA]</scope>
    <source>
        <strain evidence="19 20">1127319.6</strain>
    </source>
</reference>
<evidence type="ECO:0000256" key="10">
    <source>
        <dbReference type="ARBA" id="ARBA00023157"/>
    </source>
</evidence>
<dbReference type="InterPro" id="IPR006258">
    <property type="entry name" value="Lipoamide_DH"/>
</dbReference>
<dbReference type="PRINTS" id="PR00411">
    <property type="entry name" value="PNDRDTASEI"/>
</dbReference>
<comment type="subcellular location">
    <subcellularLocation>
        <location evidence="1">Cytoplasm</location>
    </subcellularLocation>
</comment>
<evidence type="ECO:0000256" key="2">
    <source>
        <dbReference type="ARBA" id="ARBA00007532"/>
    </source>
</evidence>
<evidence type="ECO:0000256" key="4">
    <source>
        <dbReference type="ARBA" id="ARBA00016961"/>
    </source>
</evidence>
<evidence type="ECO:0000313" key="20">
    <source>
        <dbReference type="Proteomes" id="UP000093898"/>
    </source>
</evidence>
<feature type="domain" description="FAD/NAD(P)-binding" evidence="18">
    <location>
        <begin position="5"/>
        <end position="315"/>
    </location>
</feature>
<dbReference type="InterPro" id="IPR050151">
    <property type="entry name" value="Class-I_Pyr_Nuc-Dis_Oxidored"/>
</dbReference>
<comment type="caution">
    <text evidence="19">The sequence shown here is derived from an EMBL/GenBank/DDBJ whole genome shotgun (WGS) entry which is preliminary data.</text>
</comment>
<dbReference type="GO" id="GO:0004148">
    <property type="term" value="F:dihydrolipoyl dehydrogenase (NADH) activity"/>
    <property type="evidence" value="ECO:0007669"/>
    <property type="project" value="UniProtKB-EC"/>
</dbReference>
<evidence type="ECO:0000256" key="3">
    <source>
        <dbReference type="ARBA" id="ARBA00012608"/>
    </source>
</evidence>
<dbReference type="InterPro" id="IPR036188">
    <property type="entry name" value="FAD/NAD-bd_sf"/>
</dbReference>
<evidence type="ECO:0000256" key="14">
    <source>
        <dbReference type="PIRSR" id="PIRSR000350-3"/>
    </source>
</evidence>
<dbReference type="GO" id="GO:0005737">
    <property type="term" value="C:cytoplasm"/>
    <property type="evidence" value="ECO:0007669"/>
    <property type="project" value="UniProtKB-SubCell"/>
</dbReference>
<evidence type="ECO:0000256" key="7">
    <source>
        <dbReference type="ARBA" id="ARBA00022827"/>
    </source>
</evidence>
<sequence>MTEADVVILGGGPGGYAAAIRSAQLGRSVVLIDEAAVGGTCLHRGCIPTKALLHAAEVADSARTAAQFGIAASFDGVDVTKLHGFKNTVVSRLHKGLTGLIAALGITVISGRGRLTGPTTVEVDGTTISGGVIILATGSAPKVPGVIQTSDRVLTSDQALELDRIPSSAIILGGGVIGVEFASLWTSLGAKVTIVEALPRLVPNEDTAISAYLERLFRRRKITAKTGALVTGVTSDDDAVHVTPESGDVLSADVLLVAVGRGPRTADLGLAEAGVELDRGFVVTDDKLRTSVPTVYAIGDIVAGLQLAHRAFQQGLFVAEQIAGRDPEAVAELGVPRVTYCDPEIASVGLTEDAAREQYGEGVETVTYDLAGNGRSQILKASGAVKLVVDPAGTVVGVHMIGAGVSELIGEAQLLYNLGVKAAEAARFVHAHPTQNEALGEALMAVSGAPLHLHG</sequence>
<feature type="binding site" evidence="14">
    <location>
        <begin position="137"/>
        <end position="139"/>
    </location>
    <ligand>
        <name>FAD</name>
        <dbReference type="ChEBI" id="CHEBI:57692"/>
    </ligand>
</feature>
<feature type="binding site" evidence="14">
    <location>
        <position position="300"/>
    </location>
    <ligand>
        <name>FAD</name>
        <dbReference type="ChEBI" id="CHEBI:57692"/>
    </ligand>
</feature>
<dbReference type="PRINTS" id="PR00368">
    <property type="entry name" value="FADPNR"/>
</dbReference>
<feature type="active site" description="Proton acceptor" evidence="13">
    <location>
        <position position="432"/>
    </location>
</feature>
<evidence type="ECO:0000256" key="1">
    <source>
        <dbReference type="ARBA" id="ARBA00004496"/>
    </source>
</evidence>
<dbReference type="PANTHER" id="PTHR22912">
    <property type="entry name" value="DISULFIDE OXIDOREDUCTASE"/>
    <property type="match status" value="1"/>
</dbReference>
<feature type="disulfide bond" description="Redox-active" evidence="15">
    <location>
        <begin position="41"/>
        <end position="46"/>
    </location>
</feature>
<feature type="binding site" evidence="14">
    <location>
        <position position="260"/>
    </location>
    <ligand>
        <name>NAD(+)</name>
        <dbReference type="ChEBI" id="CHEBI:57540"/>
    </ligand>
</feature>
<dbReference type="Gene3D" id="3.50.50.60">
    <property type="entry name" value="FAD/NAD(P)-binding domain"/>
    <property type="match status" value="2"/>
</dbReference>
<name>A0A1A3GUN8_MYCMU</name>
<dbReference type="InterPro" id="IPR016156">
    <property type="entry name" value="FAD/NAD-linked_Rdtase_dimer_sf"/>
</dbReference>
<dbReference type="InterPro" id="IPR012999">
    <property type="entry name" value="Pyr_OxRdtase_I_AS"/>
</dbReference>
<dbReference type="PIRSF" id="PIRSF000350">
    <property type="entry name" value="Mercury_reductase_MerA"/>
    <property type="match status" value="1"/>
</dbReference>
<evidence type="ECO:0000256" key="16">
    <source>
        <dbReference type="RuleBase" id="RU003692"/>
    </source>
</evidence>
<keyword evidence="5" id="KW-0963">Cytoplasm</keyword>
<comment type="cofactor">
    <cofactor evidence="14 16">
        <name>FAD</name>
        <dbReference type="ChEBI" id="CHEBI:57692"/>
    </cofactor>
    <text evidence="14 16">Binds 1 FAD per subunit.</text>
</comment>
<dbReference type="InterPro" id="IPR023753">
    <property type="entry name" value="FAD/NAD-binding_dom"/>
</dbReference>
<evidence type="ECO:0000256" key="6">
    <source>
        <dbReference type="ARBA" id="ARBA00022630"/>
    </source>
</evidence>
<keyword evidence="8 16" id="KW-0560">Oxidoreductase</keyword>
<dbReference type="GO" id="GO:0050660">
    <property type="term" value="F:flavin adenine dinucleotide binding"/>
    <property type="evidence" value="ECO:0007669"/>
    <property type="project" value="InterPro"/>
</dbReference>
<evidence type="ECO:0000259" key="18">
    <source>
        <dbReference type="Pfam" id="PF07992"/>
    </source>
</evidence>
<evidence type="ECO:0000256" key="12">
    <source>
        <dbReference type="ARBA" id="ARBA00049187"/>
    </source>
</evidence>
<keyword evidence="14" id="KW-0547">Nucleotide-binding</keyword>
<evidence type="ECO:0000256" key="13">
    <source>
        <dbReference type="PIRSR" id="PIRSR000350-2"/>
    </source>
</evidence>
<comment type="catalytic activity">
    <reaction evidence="12 16">
        <text>N(6)-[(R)-dihydrolipoyl]-L-lysyl-[protein] + NAD(+) = N(6)-[(R)-lipoyl]-L-lysyl-[protein] + NADH + H(+)</text>
        <dbReference type="Rhea" id="RHEA:15045"/>
        <dbReference type="Rhea" id="RHEA-COMP:10474"/>
        <dbReference type="Rhea" id="RHEA-COMP:10475"/>
        <dbReference type="ChEBI" id="CHEBI:15378"/>
        <dbReference type="ChEBI" id="CHEBI:57540"/>
        <dbReference type="ChEBI" id="CHEBI:57945"/>
        <dbReference type="ChEBI" id="CHEBI:83099"/>
        <dbReference type="ChEBI" id="CHEBI:83100"/>
        <dbReference type="EC" id="1.8.1.4"/>
    </reaction>
</comment>
<dbReference type="EC" id="1.8.1.4" evidence="3 16"/>
<feature type="binding site" evidence="14">
    <location>
        <begin position="173"/>
        <end position="180"/>
    </location>
    <ligand>
        <name>NAD(+)</name>
        <dbReference type="ChEBI" id="CHEBI:57540"/>
    </ligand>
</feature>
<feature type="binding site" evidence="14">
    <location>
        <position position="50"/>
    </location>
    <ligand>
        <name>FAD</name>
        <dbReference type="ChEBI" id="CHEBI:57692"/>
    </ligand>
</feature>
<feature type="binding site" evidence="14">
    <location>
        <position position="113"/>
    </location>
    <ligand>
        <name>FAD</name>
        <dbReference type="ChEBI" id="CHEBI:57692"/>
    </ligand>
</feature>
<evidence type="ECO:0000313" key="19">
    <source>
        <dbReference type="EMBL" id="OBJ39757.1"/>
    </source>
</evidence>
<gene>
    <name evidence="19" type="ORF">A5630_02270</name>
</gene>
<accession>A0A1A3GUN8</accession>
<dbReference type="STRING" id="56689.GCA_001291445_00183"/>
<dbReference type="PROSITE" id="PS00076">
    <property type="entry name" value="PYRIDINE_REDOX_1"/>
    <property type="match status" value="1"/>
</dbReference>
<evidence type="ECO:0000256" key="11">
    <source>
        <dbReference type="ARBA" id="ARBA00023284"/>
    </source>
</evidence>
<evidence type="ECO:0000259" key="17">
    <source>
        <dbReference type="Pfam" id="PF02852"/>
    </source>
</evidence>
<dbReference type="NCBIfam" id="TIGR01350">
    <property type="entry name" value="lipoamide_DH"/>
    <property type="match status" value="1"/>
</dbReference>
<keyword evidence="7 14" id="KW-0274">FAD</keyword>
<dbReference type="SUPFAM" id="SSF51905">
    <property type="entry name" value="FAD/NAD(P)-binding domain"/>
    <property type="match status" value="1"/>
</dbReference>
<dbReference type="OrthoDB" id="9800167at2"/>
<dbReference type="InterPro" id="IPR004099">
    <property type="entry name" value="Pyr_nucl-diS_OxRdtase_dimer"/>
</dbReference>
<protein>
    <recommendedName>
        <fullName evidence="4 16">Dihydrolipoyl dehydrogenase</fullName>
        <ecNumber evidence="3 16">1.8.1.4</ecNumber>
    </recommendedName>
</protein>
<organism evidence="19 20">
    <name type="scientific">Mycolicibacterium mucogenicum</name>
    <name type="common">Mycobacterium mucogenicum</name>
    <dbReference type="NCBI Taxonomy" id="56689"/>
    <lineage>
        <taxon>Bacteria</taxon>
        <taxon>Bacillati</taxon>
        <taxon>Actinomycetota</taxon>
        <taxon>Actinomycetes</taxon>
        <taxon>Mycobacteriales</taxon>
        <taxon>Mycobacteriaceae</taxon>
        <taxon>Mycolicibacterium</taxon>
    </lineage>
</organism>
<dbReference type="PANTHER" id="PTHR22912:SF217">
    <property type="entry name" value="DIHYDROLIPOYL DEHYDROGENASE"/>
    <property type="match status" value="1"/>
</dbReference>
<proteinExistence type="inferred from homology"/>
<keyword evidence="11 16" id="KW-0676">Redox-active center</keyword>
<keyword evidence="9 14" id="KW-0520">NAD</keyword>